<dbReference type="InterPro" id="IPR043472">
    <property type="entry name" value="Macro_dom-like"/>
</dbReference>
<evidence type="ECO:0000313" key="2">
    <source>
        <dbReference type="EnsemblMetazoa" id="SCAU000778-PB"/>
    </source>
</evidence>
<protein>
    <recommendedName>
        <fullName evidence="1">Macro domain-containing protein</fullName>
    </recommendedName>
</protein>
<dbReference type="PANTHER" id="PTHR12521:SF0">
    <property type="entry name" value="ADP-RIBOSE GLYCOHYDROLASE OARD1"/>
    <property type="match status" value="1"/>
</dbReference>
<dbReference type="Gene3D" id="3.40.220.10">
    <property type="entry name" value="Leucine Aminopeptidase, subunit E, domain 1"/>
    <property type="match status" value="1"/>
</dbReference>
<name>A0A1I8NP24_STOCA</name>
<reference evidence="2" key="1">
    <citation type="submission" date="2020-05" db="UniProtKB">
        <authorList>
            <consortium name="EnsemblMetazoa"/>
        </authorList>
    </citation>
    <scope>IDENTIFICATION</scope>
    <source>
        <strain evidence="2">USDA</strain>
    </source>
</reference>
<gene>
    <name evidence="2" type="primary">106092850</name>
</gene>
<dbReference type="CDD" id="cd02901">
    <property type="entry name" value="Macro_Poa1p-like"/>
    <property type="match status" value="1"/>
</dbReference>
<keyword evidence="3" id="KW-1185">Reference proteome</keyword>
<dbReference type="PANTHER" id="PTHR12521">
    <property type="entry name" value="PROTEIN C6ORF130"/>
    <property type="match status" value="1"/>
</dbReference>
<organism evidence="2 3">
    <name type="scientific">Stomoxys calcitrans</name>
    <name type="common">Stable fly</name>
    <name type="synonym">Conops calcitrans</name>
    <dbReference type="NCBI Taxonomy" id="35570"/>
    <lineage>
        <taxon>Eukaryota</taxon>
        <taxon>Metazoa</taxon>
        <taxon>Ecdysozoa</taxon>
        <taxon>Arthropoda</taxon>
        <taxon>Hexapoda</taxon>
        <taxon>Insecta</taxon>
        <taxon>Pterygota</taxon>
        <taxon>Neoptera</taxon>
        <taxon>Endopterygota</taxon>
        <taxon>Diptera</taxon>
        <taxon>Brachycera</taxon>
        <taxon>Muscomorpha</taxon>
        <taxon>Muscoidea</taxon>
        <taxon>Muscidae</taxon>
        <taxon>Stomoxys</taxon>
    </lineage>
</organism>
<dbReference type="VEuPathDB" id="VectorBase:SCAU000778"/>
<dbReference type="Proteomes" id="UP000095300">
    <property type="component" value="Unassembled WGS sequence"/>
</dbReference>
<dbReference type="PROSITE" id="PS51154">
    <property type="entry name" value="MACRO"/>
    <property type="match status" value="1"/>
</dbReference>
<dbReference type="InterPro" id="IPR050892">
    <property type="entry name" value="ADP-ribose_metab_enzymes"/>
</dbReference>
<sequence length="164" mass="18373">MLSLSFAHKKFNLRKMSNSNYKLTEVDGDLFNAPSTHSLAHCVAADLGMNAGIAVKFKPLYGQVDQLKSQGVKTGGVAVLNDNKRFIYYLVTKDKNLDKPTYESLKNSLYAMRDHMITNHVQNLAMPHIGCGIDGLEWEKVSAELERVFANVNVHLVVYNFVPK</sequence>
<dbReference type="EnsemblMetazoa" id="SCAU000778-RB">
    <property type="protein sequence ID" value="SCAU000778-PB"/>
    <property type="gene ID" value="SCAU000778"/>
</dbReference>
<feature type="domain" description="Macro" evidence="1">
    <location>
        <begin position="10"/>
        <end position="164"/>
    </location>
</feature>
<accession>A0A1I8NP24</accession>
<dbReference type="GO" id="GO:0140291">
    <property type="term" value="P:peptidyl-glutamate ADP-deribosylation"/>
    <property type="evidence" value="ECO:0007669"/>
    <property type="project" value="TreeGrafter"/>
</dbReference>
<proteinExistence type="predicted"/>
<dbReference type="InterPro" id="IPR002589">
    <property type="entry name" value="Macro_dom"/>
</dbReference>
<dbReference type="SUPFAM" id="SSF52949">
    <property type="entry name" value="Macro domain-like"/>
    <property type="match status" value="1"/>
</dbReference>
<evidence type="ECO:0000259" key="1">
    <source>
        <dbReference type="PROSITE" id="PS51154"/>
    </source>
</evidence>
<dbReference type="AlphaFoldDB" id="A0A1I8NP24"/>
<dbReference type="Pfam" id="PF01661">
    <property type="entry name" value="Macro"/>
    <property type="match status" value="1"/>
</dbReference>
<evidence type="ECO:0000313" key="3">
    <source>
        <dbReference type="Proteomes" id="UP000095300"/>
    </source>
</evidence>
<dbReference type="OrthoDB" id="2155246at2759"/>